<evidence type="ECO:0000256" key="8">
    <source>
        <dbReference type="SAM" id="SignalP"/>
    </source>
</evidence>
<gene>
    <name evidence="10" type="ORF">E0486_00765</name>
</gene>
<dbReference type="SUPFAM" id="SSF56935">
    <property type="entry name" value="Porins"/>
    <property type="match status" value="1"/>
</dbReference>
<evidence type="ECO:0000256" key="7">
    <source>
        <dbReference type="PROSITE-ProRule" id="PRU01360"/>
    </source>
</evidence>
<accession>A0A4R4E7S0</accession>
<keyword evidence="6 7" id="KW-0998">Cell outer membrane</keyword>
<dbReference type="RefSeq" id="WP_131850226.1">
    <property type="nucleotide sequence ID" value="NZ_SKFH01000001.1"/>
</dbReference>
<sequence length="812" mass="89489">MKNKTNRQLTLLLCALLLTLGSFAQSGSIAGTLQDSGARKALQYATAELFAAANTAQPIKSAYTNDKGRFTITGVDSGRYLLIVSHTGFVERQVELTLGKGEKRELEAMGLAAAPKEMAGVVIRSRKPLIESSDDKIAYNVANDPVAKTETAIDILRRTPFVSVDGDGNITVNGQTNFKVLLNGRETAMFAQNVKDALKGFPGALITKIEVITSPSAKYDAEGVGGIINIITQKKVVGYNGSVNTYYTSTGWWNANTNFSAKYGKLGFTLYYGMNGADHIPGTNRNSTTLFDPNAKYTSRELFGKRTMNNFWNFGNAELNYEIDSLNTLSVYGNVSGGHNITTLEQSITTYKGSVADAPSFYNLTARNEYPTKSVGADYVRKFSSNKEREFSLRFNGEFGNSNSFNDAVTDNPGAVPDRYVLNNSEALNRQYTVQSDYVHPLANGHKIEGGLKAILRRATSEFESLDRANPTDAYKVNPYNTNNFAYDQEVYSAYATWSFKWKKTNFRLGGRYEHTDVDGNFTSGDTRVLQAYDNFLPNIQVSRKVGAANLTLNFSQRLQRPYIWNLNPFRNNNDSFNVSMGNPDLQPQLIHSLSLGARMSKGGTFFGLTLNGTYSDNMIVQFASNDKTTGVTTTTSGNLGKELAMNLSGNVSAKISEKWNLSVNGNVRWAQVQNKLDASTKRSGFGGNANLNSNYNWNKRIYSYTYAGYYKSAVTFQTSYALNLWYGIGTGIKLWNDKFNLSVGIANFFQKDRDYKTVTTDPNFQTVNVSTLPNRGFSLGLTWNFGKMTENVSKKKGVTNDDLVGGSGGGR</sequence>
<dbReference type="Proteomes" id="UP000295164">
    <property type="component" value="Unassembled WGS sequence"/>
</dbReference>
<dbReference type="PANTHER" id="PTHR40980:SF4">
    <property type="entry name" value="TONB-DEPENDENT RECEPTOR-LIKE BETA-BARREL DOMAIN-CONTAINING PROTEIN"/>
    <property type="match status" value="1"/>
</dbReference>
<dbReference type="InterPro" id="IPR039426">
    <property type="entry name" value="TonB-dep_rcpt-like"/>
</dbReference>
<dbReference type="EMBL" id="SKFH01000001">
    <property type="protein sequence ID" value="TCZ74870.1"/>
    <property type="molecule type" value="Genomic_DNA"/>
</dbReference>
<evidence type="ECO:0000313" key="10">
    <source>
        <dbReference type="EMBL" id="TCZ74870.1"/>
    </source>
</evidence>
<dbReference type="InterPro" id="IPR013784">
    <property type="entry name" value="Carb-bd-like_fold"/>
</dbReference>
<keyword evidence="10" id="KW-0675">Receptor</keyword>
<feature type="signal peptide" evidence="8">
    <location>
        <begin position="1"/>
        <end position="24"/>
    </location>
</feature>
<comment type="subcellular location">
    <subcellularLocation>
        <location evidence="1 7">Cell outer membrane</location>
        <topology evidence="1 7">Multi-pass membrane protein</topology>
    </subcellularLocation>
</comment>
<dbReference type="PANTHER" id="PTHR40980">
    <property type="entry name" value="PLUG DOMAIN-CONTAINING PROTEIN"/>
    <property type="match status" value="1"/>
</dbReference>
<evidence type="ECO:0000256" key="5">
    <source>
        <dbReference type="ARBA" id="ARBA00023136"/>
    </source>
</evidence>
<dbReference type="Pfam" id="PF13620">
    <property type="entry name" value="CarboxypepD_reg"/>
    <property type="match status" value="1"/>
</dbReference>
<keyword evidence="5 7" id="KW-0472">Membrane</keyword>
<evidence type="ECO:0000256" key="6">
    <source>
        <dbReference type="ARBA" id="ARBA00023237"/>
    </source>
</evidence>
<dbReference type="InterPro" id="IPR041700">
    <property type="entry name" value="OMP_b-brl_3"/>
</dbReference>
<feature type="chain" id="PRO_5020921824" evidence="8">
    <location>
        <begin position="25"/>
        <end position="812"/>
    </location>
</feature>
<evidence type="ECO:0000256" key="2">
    <source>
        <dbReference type="ARBA" id="ARBA00022448"/>
    </source>
</evidence>
<reference evidence="10 11" key="1">
    <citation type="submission" date="2019-03" db="EMBL/GenBank/DDBJ databases">
        <authorList>
            <person name="Kim M.K.M."/>
        </authorList>
    </citation>
    <scope>NUCLEOTIDE SEQUENCE [LARGE SCALE GENOMIC DNA]</scope>
    <source>
        <strain evidence="10 11">17J68-15</strain>
    </source>
</reference>
<evidence type="ECO:0000259" key="9">
    <source>
        <dbReference type="Pfam" id="PF14905"/>
    </source>
</evidence>
<evidence type="ECO:0000256" key="3">
    <source>
        <dbReference type="ARBA" id="ARBA00022452"/>
    </source>
</evidence>
<keyword evidence="3 7" id="KW-1134">Transmembrane beta strand</keyword>
<protein>
    <submittedName>
        <fullName evidence="10">TonB-dependent receptor</fullName>
    </submittedName>
</protein>
<dbReference type="Pfam" id="PF14905">
    <property type="entry name" value="OMP_b-brl_3"/>
    <property type="match status" value="1"/>
</dbReference>
<dbReference type="InterPro" id="IPR036942">
    <property type="entry name" value="Beta-barrel_TonB_sf"/>
</dbReference>
<dbReference type="SUPFAM" id="SSF49452">
    <property type="entry name" value="Starch-binding domain-like"/>
    <property type="match status" value="1"/>
</dbReference>
<proteinExistence type="inferred from homology"/>
<organism evidence="10 11">
    <name type="scientific">Flaviaesturariibacter aridisoli</name>
    <dbReference type="NCBI Taxonomy" id="2545761"/>
    <lineage>
        <taxon>Bacteria</taxon>
        <taxon>Pseudomonadati</taxon>
        <taxon>Bacteroidota</taxon>
        <taxon>Chitinophagia</taxon>
        <taxon>Chitinophagales</taxon>
        <taxon>Chitinophagaceae</taxon>
        <taxon>Flaviaestuariibacter</taxon>
    </lineage>
</organism>
<dbReference type="AlphaFoldDB" id="A0A4R4E7S0"/>
<dbReference type="Gene3D" id="2.60.40.1120">
    <property type="entry name" value="Carboxypeptidase-like, regulatory domain"/>
    <property type="match status" value="1"/>
</dbReference>
<keyword evidence="11" id="KW-1185">Reference proteome</keyword>
<comment type="caution">
    <text evidence="10">The sequence shown here is derived from an EMBL/GenBank/DDBJ whole genome shotgun (WGS) entry which is preliminary data.</text>
</comment>
<dbReference type="InterPro" id="IPR037066">
    <property type="entry name" value="Plug_dom_sf"/>
</dbReference>
<feature type="domain" description="Outer membrane protein beta-barrel" evidence="9">
    <location>
        <begin position="383"/>
        <end position="784"/>
    </location>
</feature>
<keyword evidence="8" id="KW-0732">Signal</keyword>
<name>A0A4R4E7S0_9BACT</name>
<dbReference type="Gene3D" id="2.40.170.20">
    <property type="entry name" value="TonB-dependent receptor, beta-barrel domain"/>
    <property type="match status" value="1"/>
</dbReference>
<dbReference type="GO" id="GO:0030246">
    <property type="term" value="F:carbohydrate binding"/>
    <property type="evidence" value="ECO:0007669"/>
    <property type="project" value="InterPro"/>
</dbReference>
<dbReference type="PROSITE" id="PS52016">
    <property type="entry name" value="TONB_DEPENDENT_REC_3"/>
    <property type="match status" value="1"/>
</dbReference>
<keyword evidence="2 7" id="KW-0813">Transport</keyword>
<evidence type="ECO:0000256" key="4">
    <source>
        <dbReference type="ARBA" id="ARBA00022692"/>
    </source>
</evidence>
<dbReference type="OrthoDB" id="905812at2"/>
<dbReference type="Gene3D" id="2.170.130.10">
    <property type="entry name" value="TonB-dependent receptor, plug domain"/>
    <property type="match status" value="1"/>
</dbReference>
<evidence type="ECO:0000313" key="11">
    <source>
        <dbReference type="Proteomes" id="UP000295164"/>
    </source>
</evidence>
<keyword evidence="4 7" id="KW-0812">Transmembrane</keyword>
<evidence type="ECO:0000256" key="1">
    <source>
        <dbReference type="ARBA" id="ARBA00004571"/>
    </source>
</evidence>
<dbReference type="GO" id="GO:0009279">
    <property type="term" value="C:cell outer membrane"/>
    <property type="evidence" value="ECO:0007669"/>
    <property type="project" value="UniProtKB-SubCell"/>
</dbReference>
<comment type="similarity">
    <text evidence="7">Belongs to the TonB-dependent receptor family.</text>
</comment>